<keyword evidence="3" id="KW-0808">Transferase</keyword>
<gene>
    <name evidence="3" type="ORF">HUG12_17355</name>
</gene>
<feature type="domain" description="Glycosyl transferase family 1" evidence="1">
    <location>
        <begin position="200"/>
        <end position="366"/>
    </location>
</feature>
<sequence>MNIVYYVDDFPKLSESFILNEIYELSQLGHNVAVCALQKPECKIEHNEFDELNVPISYVKTPTYKDITQLLSKKVWNLQMFKDSFYYASPLDHAANFFRAKQCIEFVDSLKWDPEHFHSHFATISKFGALYASNYYNEPFTITTHAYDLYKEPIGTYTKQLLQQSDRIVTISEYNKRYIQDRFTSNTPIDVIHAGIRPEKFASTQSSQQNRVLTISRFVEKKGLPYALEAVEMVSDEIPELEYHIIGSGEMEDELIRKVEQLGIGENVDFLNKVTDQRLIIELDEARCYLLPCIIPNSGDRDGIPVSLMEAMAMKTPPVSTSISGIPELVDHGQNGLLTEPENAEALADALLKLLQDEFKWNAYAESASRKITREFNIKKEVCKLENTFQATQTLK</sequence>
<dbReference type="Pfam" id="PF00534">
    <property type="entry name" value="Glycos_transf_1"/>
    <property type="match status" value="1"/>
</dbReference>
<dbReference type="OrthoDB" id="132546at2157"/>
<dbReference type="InterPro" id="IPR001296">
    <property type="entry name" value="Glyco_trans_1"/>
</dbReference>
<feature type="domain" description="Glycosyltransferase subfamily 4-like N-terminal" evidence="2">
    <location>
        <begin position="16"/>
        <end position="199"/>
    </location>
</feature>
<dbReference type="EMBL" id="CP058579">
    <property type="protein sequence ID" value="QLG63401.1"/>
    <property type="molecule type" value="Genomic_DNA"/>
</dbReference>
<dbReference type="PANTHER" id="PTHR12526">
    <property type="entry name" value="GLYCOSYLTRANSFERASE"/>
    <property type="match status" value="1"/>
</dbReference>
<dbReference type="GO" id="GO:0016757">
    <property type="term" value="F:glycosyltransferase activity"/>
    <property type="evidence" value="ECO:0007669"/>
    <property type="project" value="InterPro"/>
</dbReference>
<evidence type="ECO:0000259" key="1">
    <source>
        <dbReference type="Pfam" id="PF00534"/>
    </source>
</evidence>
<dbReference type="PANTHER" id="PTHR12526:SF630">
    <property type="entry name" value="GLYCOSYLTRANSFERASE"/>
    <property type="match status" value="1"/>
</dbReference>
<evidence type="ECO:0000259" key="2">
    <source>
        <dbReference type="Pfam" id="PF13439"/>
    </source>
</evidence>
<evidence type="ECO:0000313" key="3">
    <source>
        <dbReference type="EMBL" id="QLG63401.1"/>
    </source>
</evidence>
<protein>
    <submittedName>
        <fullName evidence="3">Glycosyltransferase</fullName>
    </submittedName>
</protein>
<dbReference type="KEGG" id="halu:HUG12_17355"/>
<evidence type="ECO:0000313" key="4">
    <source>
        <dbReference type="Proteomes" id="UP000509626"/>
    </source>
</evidence>
<organism evidence="3 4">
    <name type="scientific">Halorarum salinum</name>
    <dbReference type="NCBI Taxonomy" id="2743089"/>
    <lineage>
        <taxon>Archaea</taxon>
        <taxon>Methanobacteriati</taxon>
        <taxon>Methanobacteriota</taxon>
        <taxon>Stenosarchaea group</taxon>
        <taxon>Halobacteria</taxon>
        <taxon>Halobacteriales</taxon>
        <taxon>Haloferacaceae</taxon>
        <taxon>Halorarum</taxon>
    </lineage>
</organism>
<keyword evidence="4" id="KW-1185">Reference proteome</keyword>
<proteinExistence type="predicted"/>
<dbReference type="SUPFAM" id="SSF53756">
    <property type="entry name" value="UDP-Glycosyltransferase/glycogen phosphorylase"/>
    <property type="match status" value="1"/>
</dbReference>
<dbReference type="InterPro" id="IPR028098">
    <property type="entry name" value="Glyco_trans_4-like_N"/>
</dbReference>
<dbReference type="Proteomes" id="UP000509626">
    <property type="component" value="Chromosome"/>
</dbReference>
<dbReference type="GeneID" id="56039264"/>
<dbReference type="RefSeq" id="WP_179269985.1">
    <property type="nucleotide sequence ID" value="NZ_CP058579.1"/>
</dbReference>
<dbReference type="Gene3D" id="3.40.50.2000">
    <property type="entry name" value="Glycogen Phosphorylase B"/>
    <property type="match status" value="2"/>
</dbReference>
<accession>A0A7D5QFE2</accession>
<name>A0A7D5QFE2_9EURY</name>
<reference evidence="3 4" key="1">
    <citation type="submission" date="2020-06" db="EMBL/GenBank/DDBJ databases">
        <title>NJ-3-1, isolated from saline soil.</title>
        <authorList>
            <person name="Cui H.L."/>
            <person name="Shi X."/>
        </authorList>
    </citation>
    <scope>NUCLEOTIDE SEQUENCE [LARGE SCALE GENOMIC DNA]</scope>
    <source>
        <strain evidence="3 4">NJ-3-1</strain>
    </source>
</reference>
<dbReference type="Pfam" id="PF13439">
    <property type="entry name" value="Glyco_transf_4"/>
    <property type="match status" value="1"/>
</dbReference>
<dbReference type="AlphaFoldDB" id="A0A7D5QFE2"/>